<accession>M5EWW9</accession>
<dbReference type="AlphaFoldDB" id="M5EWW9"/>
<keyword evidence="2" id="KW-1185">Reference proteome</keyword>
<dbReference type="Proteomes" id="UP000012062">
    <property type="component" value="Unassembled WGS sequence"/>
</dbReference>
<gene>
    <name evidence="1" type="ORF">MESS2_750019</name>
</gene>
<dbReference type="EMBL" id="CAUM01000145">
    <property type="protein sequence ID" value="CCV08470.1"/>
    <property type="molecule type" value="Genomic_DNA"/>
</dbReference>
<protein>
    <submittedName>
        <fullName evidence="1">Uncharacterized protein</fullName>
    </submittedName>
</protein>
<evidence type="ECO:0000313" key="2">
    <source>
        <dbReference type="Proteomes" id="UP000012062"/>
    </source>
</evidence>
<sequence>MSSLAIGGTTALHGMKKNAETHAVKFTAK</sequence>
<proteinExistence type="predicted"/>
<name>M5EWW9_9HYPH</name>
<reference evidence="1 2" key="1">
    <citation type="submission" date="2013-02" db="EMBL/GenBank/DDBJ databases">
        <authorList>
            <person name="Genoscope - CEA"/>
        </authorList>
    </citation>
    <scope>NUCLEOTIDE SEQUENCE [LARGE SCALE GENOMIC DNA]</scope>
    <source>
        <strain evidence="1 2">STM 2683</strain>
    </source>
</reference>
<evidence type="ECO:0000313" key="1">
    <source>
        <dbReference type="EMBL" id="CCV08470.1"/>
    </source>
</evidence>
<comment type="caution">
    <text evidence="1">The sequence shown here is derived from an EMBL/GenBank/DDBJ whole genome shotgun (WGS) entry which is preliminary data.</text>
</comment>
<organism evidence="1 2">
    <name type="scientific">Mesorhizobium metallidurans STM 2683</name>
    <dbReference type="NCBI Taxonomy" id="1297569"/>
    <lineage>
        <taxon>Bacteria</taxon>
        <taxon>Pseudomonadati</taxon>
        <taxon>Pseudomonadota</taxon>
        <taxon>Alphaproteobacteria</taxon>
        <taxon>Hyphomicrobiales</taxon>
        <taxon>Phyllobacteriaceae</taxon>
        <taxon>Mesorhizobium</taxon>
    </lineage>
</organism>